<keyword evidence="1" id="KW-0560">Oxidoreductase</keyword>
<name>A0ABV5K970_9ACTN</name>
<dbReference type="Pfam" id="PF01243">
    <property type="entry name" value="PNPOx_N"/>
    <property type="match status" value="1"/>
</dbReference>
<protein>
    <submittedName>
        <fullName evidence="3">Pyridoxamine 5'-phosphate oxidase family protein</fullName>
    </submittedName>
</protein>
<dbReference type="Proteomes" id="UP001589750">
    <property type="component" value="Unassembled WGS sequence"/>
</dbReference>
<dbReference type="Gene3D" id="2.30.110.10">
    <property type="entry name" value="Electron Transport, Fmn-binding Protein, Chain A"/>
    <property type="match status" value="1"/>
</dbReference>
<gene>
    <name evidence="3" type="ORF">ACFFRI_09585</name>
</gene>
<dbReference type="SUPFAM" id="SSF50475">
    <property type="entry name" value="FMN-binding split barrel"/>
    <property type="match status" value="1"/>
</dbReference>
<evidence type="ECO:0000256" key="1">
    <source>
        <dbReference type="ARBA" id="ARBA00023002"/>
    </source>
</evidence>
<reference evidence="3 4" key="1">
    <citation type="submission" date="2024-09" db="EMBL/GenBank/DDBJ databases">
        <authorList>
            <person name="Sun Q."/>
            <person name="Mori K."/>
        </authorList>
    </citation>
    <scope>NUCLEOTIDE SEQUENCE [LARGE SCALE GENOMIC DNA]</scope>
    <source>
        <strain evidence="3 4">JCM 9626</strain>
    </source>
</reference>
<accession>A0ABV5K970</accession>
<feature type="domain" description="Pyridoxamine 5'-phosphate oxidase N-terminal" evidence="2">
    <location>
        <begin position="12"/>
        <end position="131"/>
    </location>
</feature>
<comment type="caution">
    <text evidence="3">The sequence shown here is derived from an EMBL/GenBank/DDBJ whole genome shotgun (WGS) entry which is preliminary data.</text>
</comment>
<dbReference type="InterPro" id="IPR052019">
    <property type="entry name" value="F420H2_bilvrd_red/Heme_oxyg"/>
</dbReference>
<dbReference type="InterPro" id="IPR019920">
    <property type="entry name" value="F420-binding_dom_put"/>
</dbReference>
<dbReference type="PANTHER" id="PTHR35176:SF1">
    <property type="entry name" value="F420H(2)-DEPENDENT BILIVERDIN REDUCTASE"/>
    <property type="match status" value="1"/>
</dbReference>
<dbReference type="InterPro" id="IPR011576">
    <property type="entry name" value="Pyridox_Oxase_N"/>
</dbReference>
<sequence>MTSWTPGWGDFPEALLEFWTERHLHTLTTLRPDGRPHVVPVGVTLDHERQCAWVITRGGSRKVRNLLAAGDAGGQVATCAVDGGRWSTLEGTGVVVHDPESVARACERYAARYRTPSPNPERVAIRITVDRFVGSAGLF</sequence>
<evidence type="ECO:0000313" key="3">
    <source>
        <dbReference type="EMBL" id="MFB9313294.1"/>
    </source>
</evidence>
<dbReference type="InterPro" id="IPR012349">
    <property type="entry name" value="Split_barrel_FMN-bd"/>
</dbReference>
<dbReference type="PANTHER" id="PTHR35176">
    <property type="entry name" value="HEME OXYGENASE HI_0854-RELATED"/>
    <property type="match status" value="1"/>
</dbReference>
<proteinExistence type="predicted"/>
<dbReference type="EMBL" id="JBHMDG010000012">
    <property type="protein sequence ID" value="MFB9313294.1"/>
    <property type="molecule type" value="Genomic_DNA"/>
</dbReference>
<dbReference type="NCBIfam" id="TIGR03618">
    <property type="entry name" value="Rv1155_F420"/>
    <property type="match status" value="1"/>
</dbReference>
<evidence type="ECO:0000259" key="2">
    <source>
        <dbReference type="Pfam" id="PF01243"/>
    </source>
</evidence>
<dbReference type="RefSeq" id="WP_140008056.1">
    <property type="nucleotide sequence ID" value="NZ_JBHMDG010000012.1"/>
</dbReference>
<organism evidence="3 4">
    <name type="scientific">Nocardioides plantarum</name>
    <dbReference type="NCBI Taxonomy" id="29299"/>
    <lineage>
        <taxon>Bacteria</taxon>
        <taxon>Bacillati</taxon>
        <taxon>Actinomycetota</taxon>
        <taxon>Actinomycetes</taxon>
        <taxon>Propionibacteriales</taxon>
        <taxon>Nocardioidaceae</taxon>
        <taxon>Nocardioides</taxon>
    </lineage>
</organism>
<evidence type="ECO:0000313" key="4">
    <source>
        <dbReference type="Proteomes" id="UP001589750"/>
    </source>
</evidence>
<keyword evidence="4" id="KW-1185">Reference proteome</keyword>